<dbReference type="AlphaFoldDB" id="A0A5C5UCS1"/>
<keyword evidence="1" id="KW-0547">Nucleotide-binding</keyword>
<keyword evidence="4" id="KW-0067">ATP-binding</keyword>
<dbReference type="InterPro" id="IPR014016">
    <property type="entry name" value="UvrD-like_ATP-bd"/>
</dbReference>
<evidence type="ECO:0000256" key="1">
    <source>
        <dbReference type="ARBA" id="ARBA00022741"/>
    </source>
</evidence>
<dbReference type="Gene3D" id="3.40.50.300">
    <property type="entry name" value="P-loop containing nucleotide triphosphate hydrolases"/>
    <property type="match status" value="1"/>
</dbReference>
<dbReference type="InterPro" id="IPR027417">
    <property type="entry name" value="P-loop_NTPase"/>
</dbReference>
<dbReference type="Pfam" id="PF00580">
    <property type="entry name" value="UvrD-helicase"/>
    <property type="match status" value="1"/>
</dbReference>
<dbReference type="Proteomes" id="UP000319980">
    <property type="component" value="Unassembled WGS sequence"/>
</dbReference>
<keyword evidence="3" id="KW-0347">Helicase</keyword>
<dbReference type="GO" id="GO:0005524">
    <property type="term" value="F:ATP binding"/>
    <property type="evidence" value="ECO:0007669"/>
    <property type="project" value="UniProtKB-KW"/>
</dbReference>
<keyword evidence="7" id="KW-1185">Reference proteome</keyword>
<keyword evidence="2" id="KW-0378">Hydrolase</keyword>
<dbReference type="SUPFAM" id="SSF52540">
    <property type="entry name" value="P-loop containing nucleoside triphosphate hydrolases"/>
    <property type="match status" value="1"/>
</dbReference>
<evidence type="ECO:0000256" key="4">
    <source>
        <dbReference type="ARBA" id="ARBA00022840"/>
    </source>
</evidence>
<name>A0A5C5UCS1_9GAMM</name>
<comment type="caution">
    <text evidence="6">The sequence shown here is derived from an EMBL/GenBank/DDBJ whole genome shotgun (WGS) entry which is preliminary data.</text>
</comment>
<proteinExistence type="predicted"/>
<gene>
    <name evidence="6" type="ORF">FQY83_03345</name>
</gene>
<dbReference type="GO" id="GO:0004386">
    <property type="term" value="F:helicase activity"/>
    <property type="evidence" value="ECO:0007669"/>
    <property type="project" value="UniProtKB-KW"/>
</dbReference>
<feature type="domain" description="UvrD-like helicase ATP-binding" evidence="5">
    <location>
        <begin position="115"/>
        <end position="172"/>
    </location>
</feature>
<dbReference type="GO" id="GO:0016787">
    <property type="term" value="F:hydrolase activity"/>
    <property type="evidence" value="ECO:0007669"/>
    <property type="project" value="UniProtKB-KW"/>
</dbReference>
<evidence type="ECO:0000256" key="3">
    <source>
        <dbReference type="ARBA" id="ARBA00022806"/>
    </source>
</evidence>
<reference evidence="6 7" key="1">
    <citation type="journal article" date="2008" name="Int. J. Syst. Evol. Microbiol.">
        <title>Luteimonas marina sp. nov., isolated from seawater.</title>
        <authorList>
            <person name="Baik K.S."/>
            <person name="Park S.C."/>
            <person name="Kim M.S."/>
            <person name="Kim E.M."/>
            <person name="Park C."/>
            <person name="Chun J."/>
            <person name="Seong C.N."/>
        </authorList>
    </citation>
    <scope>NUCLEOTIDE SEQUENCE [LARGE SCALE GENOMIC DNA]</scope>
    <source>
        <strain evidence="6 7">FR1330</strain>
    </source>
</reference>
<sequence length="475" mass="52167">MARTVDADILDGVARGRIEAAAGCGKTEAIVQLTSTWTGGRTLILTHTLAGVAALRRRLQAARVPTDRYSLSSIDAWCVRRVAGFPMRAGPLPDAANPRVFYPAVRAACLRLLVSRSLDAALRSTYGRVFVDEYQDCGAEQHSIVFQLAELLPTFVFGDPLQAVFNFPGAPVVSWNQSVAPTFPLLETLDHPWRWERVGAMSLGRWLIDARAHLQDGTGIDLEQLPEGCEWGRLHGDVVRDAQTVRTAASYWRREAGNVLVLASPTEPHRHAELARGGEGIQVVENLDLRQVVQNVGQLEQAVAGERLRLLLELAHSVMTGIAVNPMLTRCESLRAGRARVPATPDEAAALAFVDHPDWSQARAALLIWSMQAGRRVFRREVLAMLLDSLASIAAGRQPSLTVAMAAAIERRRHQGRPVTNRAIGSTLLLKGLEADYTVLLDLERLSPPHVYVALTRGTRGMLVLSRDRWLGRTR</sequence>
<accession>A0A5C5UCS1</accession>
<evidence type="ECO:0000259" key="5">
    <source>
        <dbReference type="Pfam" id="PF00580"/>
    </source>
</evidence>
<protein>
    <submittedName>
        <fullName evidence="6">AAA family ATPase</fullName>
    </submittedName>
</protein>
<dbReference type="EMBL" id="VOHK01000001">
    <property type="protein sequence ID" value="TWT23668.1"/>
    <property type="molecule type" value="Genomic_DNA"/>
</dbReference>
<evidence type="ECO:0000313" key="6">
    <source>
        <dbReference type="EMBL" id="TWT23668.1"/>
    </source>
</evidence>
<evidence type="ECO:0000313" key="7">
    <source>
        <dbReference type="Proteomes" id="UP000319980"/>
    </source>
</evidence>
<evidence type="ECO:0000256" key="2">
    <source>
        <dbReference type="ARBA" id="ARBA00022801"/>
    </source>
</evidence>
<organism evidence="6 7">
    <name type="scientific">Luteimonas marina</name>
    <dbReference type="NCBI Taxonomy" id="488485"/>
    <lineage>
        <taxon>Bacteria</taxon>
        <taxon>Pseudomonadati</taxon>
        <taxon>Pseudomonadota</taxon>
        <taxon>Gammaproteobacteria</taxon>
        <taxon>Lysobacterales</taxon>
        <taxon>Lysobacteraceae</taxon>
        <taxon>Luteimonas</taxon>
    </lineage>
</organism>